<dbReference type="PROSITE" id="PS51257">
    <property type="entry name" value="PROKAR_LIPOPROTEIN"/>
    <property type="match status" value="1"/>
</dbReference>
<accession>A0ABV8PPT5</accession>
<dbReference type="RefSeq" id="WP_379767685.1">
    <property type="nucleotide sequence ID" value="NZ_JBHSCL010000011.1"/>
</dbReference>
<gene>
    <name evidence="3" type="ORF">ACFOWS_18000</name>
</gene>
<dbReference type="SUPFAM" id="SSF48208">
    <property type="entry name" value="Six-hairpin glycosidases"/>
    <property type="match status" value="1"/>
</dbReference>
<dbReference type="InterPro" id="IPR054363">
    <property type="entry name" value="GH95_cat"/>
</dbReference>
<dbReference type="PANTHER" id="PTHR31084:SF0">
    <property type="entry name" value="ALPHA-L-FUCOSIDASE 2"/>
    <property type="match status" value="1"/>
</dbReference>
<comment type="caution">
    <text evidence="3">The sequence shown here is derived from an EMBL/GenBank/DDBJ whole genome shotgun (WGS) entry which is preliminary data.</text>
</comment>
<dbReference type="InterPro" id="IPR012341">
    <property type="entry name" value="6hp_glycosidase-like_sf"/>
</dbReference>
<evidence type="ECO:0000313" key="3">
    <source>
        <dbReference type="EMBL" id="MFC4222052.1"/>
    </source>
</evidence>
<dbReference type="Pfam" id="PF21307">
    <property type="entry name" value="Glyco_hydro_95_C"/>
    <property type="match status" value="1"/>
</dbReference>
<evidence type="ECO:0000259" key="1">
    <source>
        <dbReference type="Pfam" id="PF21307"/>
    </source>
</evidence>
<evidence type="ECO:0000313" key="4">
    <source>
        <dbReference type="Proteomes" id="UP001595841"/>
    </source>
</evidence>
<dbReference type="Pfam" id="PF22124">
    <property type="entry name" value="Glyco_hydro_95_cat"/>
    <property type="match status" value="1"/>
</dbReference>
<feature type="domain" description="Alpha fucosidase A-like C-terminal" evidence="1">
    <location>
        <begin position="791"/>
        <end position="889"/>
    </location>
</feature>
<sequence length="892" mass="101332">MRIIISIWVLLGFVLTGCAQKNKIEHLWDKEPSYWEAAQKTKVTLPVSKSVKNSSGNVIWTPQAFTERHDKGFQMNNKQLKVALWSDDNKQVLSLMKTDVWDRRFANTPILTLDEIKEALFDPNNTYNKEKTKGLDNGVSPRDGGWIKTPDGQLHMSYGWKAYDFPIQKPVGQAIFNLDDLKISEDALMGTLKCDDGTVSVEVKGKSGASAVFKYLTMMPENIVAVNVKAKGLTNPASLRLFRHQDITKANCKAVLREVDGRKTVVYEQFEGWDYAAHPEFGEAIEPPKTGHDDRFFWITQRMPAERTFPQGFEYVLMGLVTGSPYTIDIRKGKTADLGMMNEIYDNTPGYATEVTLPGKGETDFTLLLTVVTSNDGEDVLKIARESLRKAAAKNMDGLIAENADWYKDFYSKREQGRIFDGTAERAEKRIPNLFYSWVGMHSRESAPDPEMYEADAWYGPLDEDFTKSWHTLPCYNETYFTHYAVMNRLDMMDYQIKLPKFWLEATKRYAREVFGLEGAFGPPHGFQGPIKPDEVMRTNTVLDFCTEVPGQVLKCAWDAWDYGGNEEILTEYLYPPLREHAIFVSQYVTMGEDGKYHVIPSQSGEHFGFTYQYKYNKDNVAGVAMFKWILLKAAEAAEYLKQDLELAKQWRNVAAQMVDYHLVEGPSGSVFADAEGISSLGVPYNNATVAFPTAVADFINLDSDPKDKEIALNTARDVWGHRVNRQVFHLLGEDPDLLHIWWAGVFTYHMSKFGRKGWPPTIDEDITVPLDNPDTRWDAFFFEPERLINSRSGRIHLFPCVPINTTIGFNQMLARGGFEVSAEMIEGKTTYLKIHSRRDNVCQLMNPWPGQSVKIISDQSGKQVDFKLDKSNGECIVFKANKGISYSIKTN</sequence>
<dbReference type="Gene3D" id="2.60.40.1180">
    <property type="entry name" value="Golgi alpha-mannosidase II"/>
    <property type="match status" value="1"/>
</dbReference>
<protein>
    <submittedName>
        <fullName evidence="3">Glycoside hydrolase family 95-like protein</fullName>
    </submittedName>
</protein>
<dbReference type="Gene3D" id="1.50.10.10">
    <property type="match status" value="1"/>
</dbReference>
<dbReference type="InterPro" id="IPR049053">
    <property type="entry name" value="AFCA-like_C"/>
</dbReference>
<feature type="domain" description="Glycosyl hydrolase family 95 catalytic" evidence="2">
    <location>
        <begin position="555"/>
        <end position="662"/>
    </location>
</feature>
<dbReference type="InterPro" id="IPR013780">
    <property type="entry name" value="Glyco_hydro_b"/>
</dbReference>
<dbReference type="EMBL" id="JBHSCL010000011">
    <property type="protein sequence ID" value="MFC4222052.1"/>
    <property type="molecule type" value="Genomic_DNA"/>
</dbReference>
<organism evidence="3 4">
    <name type="scientific">Flagellimonas marina</name>
    <dbReference type="NCBI Taxonomy" id="1775168"/>
    <lineage>
        <taxon>Bacteria</taxon>
        <taxon>Pseudomonadati</taxon>
        <taxon>Bacteroidota</taxon>
        <taxon>Flavobacteriia</taxon>
        <taxon>Flavobacteriales</taxon>
        <taxon>Flavobacteriaceae</taxon>
        <taxon>Flagellimonas</taxon>
    </lineage>
</organism>
<dbReference type="PANTHER" id="PTHR31084">
    <property type="entry name" value="ALPHA-L-FUCOSIDASE 2"/>
    <property type="match status" value="1"/>
</dbReference>
<name>A0ABV8PPT5_9FLAO</name>
<proteinExistence type="predicted"/>
<reference evidence="4" key="1">
    <citation type="journal article" date="2019" name="Int. J. Syst. Evol. Microbiol.">
        <title>The Global Catalogue of Microorganisms (GCM) 10K type strain sequencing project: providing services to taxonomists for standard genome sequencing and annotation.</title>
        <authorList>
            <consortium name="The Broad Institute Genomics Platform"/>
            <consortium name="The Broad Institute Genome Sequencing Center for Infectious Disease"/>
            <person name="Wu L."/>
            <person name="Ma J."/>
        </authorList>
    </citation>
    <scope>NUCLEOTIDE SEQUENCE [LARGE SCALE GENOMIC DNA]</scope>
    <source>
        <strain evidence="4">CGMCC 1.15774</strain>
    </source>
</reference>
<keyword evidence="4" id="KW-1185">Reference proteome</keyword>
<evidence type="ECO:0000259" key="2">
    <source>
        <dbReference type="Pfam" id="PF22124"/>
    </source>
</evidence>
<dbReference type="Proteomes" id="UP001595841">
    <property type="component" value="Unassembled WGS sequence"/>
</dbReference>
<dbReference type="InterPro" id="IPR008928">
    <property type="entry name" value="6-hairpin_glycosidase_sf"/>
</dbReference>